<evidence type="ECO:0000259" key="2">
    <source>
        <dbReference type="Pfam" id="PF14358"/>
    </source>
</evidence>
<feature type="transmembrane region" description="Helical" evidence="1">
    <location>
        <begin position="41"/>
        <end position="58"/>
    </location>
</feature>
<dbReference type="Pfam" id="PF14358">
    <property type="entry name" value="DUF4405"/>
    <property type="match status" value="1"/>
</dbReference>
<protein>
    <recommendedName>
        <fullName evidence="2">Flavinylation-associated cytochrome domain-containing protein</fullName>
    </recommendedName>
</protein>
<keyword evidence="4" id="KW-1185">Reference proteome</keyword>
<reference evidence="3 4" key="1">
    <citation type="submission" date="2024-04" db="EMBL/GenBank/DDBJ databases">
        <title>Draft genome sequence of Pseudophaeobacter arcticus NBRC 116598.</title>
        <authorList>
            <person name="Miyakawa T."/>
            <person name="Kusuya Y."/>
            <person name="Miura T."/>
        </authorList>
    </citation>
    <scope>NUCLEOTIDE SEQUENCE [LARGE SCALE GENOMIC DNA]</scope>
    <source>
        <strain evidence="3 4">SU-CL00105</strain>
    </source>
</reference>
<gene>
    <name evidence="3" type="ORF">NBRC116598_15230</name>
</gene>
<dbReference type="EMBL" id="BAABWU010000004">
    <property type="protein sequence ID" value="GAA6196079.1"/>
    <property type="molecule type" value="Genomic_DNA"/>
</dbReference>
<dbReference type="InterPro" id="IPR025517">
    <property type="entry name" value="DUF4405"/>
</dbReference>
<keyword evidence="1" id="KW-1133">Transmembrane helix</keyword>
<evidence type="ECO:0000313" key="4">
    <source>
        <dbReference type="Proteomes" id="UP001441944"/>
    </source>
</evidence>
<evidence type="ECO:0000256" key="1">
    <source>
        <dbReference type="SAM" id="Phobius"/>
    </source>
</evidence>
<keyword evidence="1" id="KW-0472">Membrane</keyword>
<organism evidence="3 4">
    <name type="scientific">Pseudophaeobacter arcticus</name>
    <dbReference type="NCBI Taxonomy" id="385492"/>
    <lineage>
        <taxon>Bacteria</taxon>
        <taxon>Pseudomonadati</taxon>
        <taxon>Pseudomonadota</taxon>
        <taxon>Alphaproteobacteria</taxon>
        <taxon>Rhodobacterales</taxon>
        <taxon>Paracoccaceae</taxon>
        <taxon>Pseudophaeobacter</taxon>
    </lineage>
</organism>
<proteinExistence type="predicted"/>
<evidence type="ECO:0000313" key="3">
    <source>
        <dbReference type="EMBL" id="GAA6196079.1"/>
    </source>
</evidence>
<sequence length="161" mass="17166">MSALRTWATPLTVATFLFMGMTGILMFFHLDSTLNKLLHEWGGWLMVGGVLAHLVLNWRPFTSYLKRPIGQGIIGLGVVVLALSFWPVSSDGSPVRHLMQAVAQSDVATVIALSGQQLDAGLEALAAAGLQADRTTTMAELTGGARGVQMQVIDVLFTAGE</sequence>
<feature type="transmembrane region" description="Helical" evidence="1">
    <location>
        <begin position="7"/>
        <end position="29"/>
    </location>
</feature>
<accession>A0ABQ0AJM6</accession>
<dbReference type="Proteomes" id="UP001441944">
    <property type="component" value="Unassembled WGS sequence"/>
</dbReference>
<dbReference type="RefSeq" id="WP_353398564.1">
    <property type="nucleotide sequence ID" value="NZ_BAABWU010000004.1"/>
</dbReference>
<name>A0ABQ0AJM6_9RHOB</name>
<keyword evidence="1" id="KW-0812">Transmembrane</keyword>
<feature type="transmembrane region" description="Helical" evidence="1">
    <location>
        <begin position="70"/>
        <end position="88"/>
    </location>
</feature>
<feature type="domain" description="Flavinylation-associated cytochrome" evidence="2">
    <location>
        <begin position="7"/>
        <end position="58"/>
    </location>
</feature>
<comment type="caution">
    <text evidence="3">The sequence shown here is derived from an EMBL/GenBank/DDBJ whole genome shotgun (WGS) entry which is preliminary data.</text>
</comment>